<dbReference type="Proteomes" id="UP000549775">
    <property type="component" value="Unassembled WGS sequence"/>
</dbReference>
<keyword evidence="6" id="KW-1133">Transmembrane helix</keyword>
<evidence type="ECO:0000256" key="6">
    <source>
        <dbReference type="ARBA" id="ARBA00022989"/>
    </source>
</evidence>
<dbReference type="InterPro" id="IPR001611">
    <property type="entry name" value="Leu-rich_rpt"/>
</dbReference>
<dbReference type="PRINTS" id="PR00019">
    <property type="entry name" value="LEURICHRPT"/>
</dbReference>
<dbReference type="GO" id="GO:0005886">
    <property type="term" value="C:plasma membrane"/>
    <property type="evidence" value="ECO:0007669"/>
    <property type="project" value="TreeGrafter"/>
</dbReference>
<dbReference type="SUPFAM" id="SSF52058">
    <property type="entry name" value="L domain-like"/>
    <property type="match status" value="1"/>
</dbReference>
<reference evidence="9 10" key="1">
    <citation type="submission" date="2019-09" db="EMBL/GenBank/DDBJ databases">
        <title>Bird 10,000 Genomes (B10K) Project - Family phase.</title>
        <authorList>
            <person name="Zhang G."/>
        </authorList>
    </citation>
    <scope>NUCLEOTIDE SEQUENCE [LARGE SCALE GENOMIC DNA]</scope>
    <source>
        <strain evidence="9">OUT-0054</strain>
        <tissue evidence="9">Blood</tissue>
    </source>
</reference>
<evidence type="ECO:0000256" key="4">
    <source>
        <dbReference type="ARBA" id="ARBA00022729"/>
    </source>
</evidence>
<dbReference type="InterPro" id="IPR032675">
    <property type="entry name" value="LRR_dom_sf"/>
</dbReference>
<keyword evidence="3" id="KW-0812">Transmembrane</keyword>
<feature type="non-terminal residue" evidence="9">
    <location>
        <position position="537"/>
    </location>
</feature>
<dbReference type="GO" id="GO:0043235">
    <property type="term" value="C:receptor complex"/>
    <property type="evidence" value="ECO:0007669"/>
    <property type="project" value="TreeGrafter"/>
</dbReference>
<dbReference type="GO" id="GO:0042497">
    <property type="term" value="F:triacyl lipopeptide binding"/>
    <property type="evidence" value="ECO:0007669"/>
    <property type="project" value="TreeGrafter"/>
</dbReference>
<proteinExistence type="predicted"/>
<evidence type="ECO:0000256" key="3">
    <source>
        <dbReference type="ARBA" id="ARBA00022692"/>
    </source>
</evidence>
<dbReference type="PANTHER" id="PTHR24365">
    <property type="entry name" value="TOLL-LIKE RECEPTOR"/>
    <property type="match status" value="1"/>
</dbReference>
<dbReference type="EMBL" id="VZST01000057">
    <property type="protein sequence ID" value="NWZ61872.1"/>
    <property type="molecule type" value="Genomic_DNA"/>
</dbReference>
<dbReference type="SMART" id="SM00364">
    <property type="entry name" value="LRR_BAC"/>
    <property type="match status" value="4"/>
</dbReference>
<organism evidence="9 10">
    <name type="scientific">Acrocephalus arundinaceus</name>
    <name type="common">Great reed-warbler</name>
    <dbReference type="NCBI Taxonomy" id="39621"/>
    <lineage>
        <taxon>Eukaryota</taxon>
        <taxon>Metazoa</taxon>
        <taxon>Chordata</taxon>
        <taxon>Craniata</taxon>
        <taxon>Vertebrata</taxon>
        <taxon>Euteleostomi</taxon>
        <taxon>Archelosauria</taxon>
        <taxon>Archosauria</taxon>
        <taxon>Dinosauria</taxon>
        <taxon>Saurischia</taxon>
        <taxon>Theropoda</taxon>
        <taxon>Coelurosauria</taxon>
        <taxon>Aves</taxon>
        <taxon>Neognathae</taxon>
        <taxon>Neoaves</taxon>
        <taxon>Telluraves</taxon>
        <taxon>Australaves</taxon>
        <taxon>Passeriformes</taxon>
        <taxon>Sylvioidea</taxon>
        <taxon>Sylviidae</taxon>
        <taxon>Acrocephalinae</taxon>
        <taxon>Acrocephalus</taxon>
    </lineage>
</organism>
<dbReference type="FunFam" id="3.80.10.10:FF:000046">
    <property type="entry name" value="Toll-like receptor 2"/>
    <property type="match status" value="1"/>
</dbReference>
<comment type="subcellular location">
    <subcellularLocation>
        <location evidence="1">Membrane</location>
        <topology evidence="1">Single-pass membrane protein</topology>
    </subcellularLocation>
</comment>
<evidence type="ECO:0000256" key="1">
    <source>
        <dbReference type="ARBA" id="ARBA00004167"/>
    </source>
</evidence>
<protein>
    <submittedName>
        <fullName evidence="9">TLR22 protein</fullName>
    </submittedName>
</protein>
<evidence type="ECO:0000313" key="10">
    <source>
        <dbReference type="Proteomes" id="UP000549775"/>
    </source>
</evidence>
<dbReference type="SUPFAM" id="SSF52047">
    <property type="entry name" value="RNI-like"/>
    <property type="match status" value="1"/>
</dbReference>
<keyword evidence="2" id="KW-0433">Leucine-rich repeat</keyword>
<dbReference type="PROSITE" id="PS00018">
    <property type="entry name" value="EF_HAND_1"/>
    <property type="match status" value="1"/>
</dbReference>
<sequence length="537" mass="60257">SCDASQLCNCSSMGLDFIPLGLTAKITVLNLAHNRIQRIQSQDLQQAVNLRTLLLQSNKISSIDEDSFQSLAKLELLDLSNNSLAHLSPLWFGHLFSLRHLHLQGNSYRDLGQSSPFSGLRNLSSLHLGNPWFSVIRQGNFEGIELLHRLWIDGSNLNQYEQGSLKSIKAINHMIINIKSIKIFSEIVGDLLHSVAWLEVRRIAFSITAEMQVLRVMSLSLVKKISFRQTLLTDATVPVIISILEDMPKLVELELINCRLLGTGQWKMQIQANQSQTLRILTIENLSIEEFYLFTDLQAVEGILSPFTRVTVRNTKVFLVPCKISQHLLSLEYLDLSANLLGDQSLEHSACQGGWPSLQTLNLSQNSLSDLKMTSKSLSHLGNLVVLDISQNNFGDIPDVCEWPKPLKYLNLSSTQIPKVTACIPQTLEVLDVSGNNLKEFELQLPSLKELYLTRNQLKTLPGAAPIPNLVALSVRRNKLNSFSKEAFESFRRMEQLDASDNNFICSCEFLSFIHHEAGIAQVLVGWPDKYVCDSPL</sequence>
<evidence type="ECO:0000313" key="9">
    <source>
        <dbReference type="EMBL" id="NWZ61872.1"/>
    </source>
</evidence>
<dbReference type="Gene3D" id="3.80.10.10">
    <property type="entry name" value="Ribonuclease Inhibitor"/>
    <property type="match status" value="1"/>
</dbReference>
<name>A0A7K7P2L6_ACRAR</name>
<evidence type="ECO:0000256" key="7">
    <source>
        <dbReference type="ARBA" id="ARBA00023136"/>
    </source>
</evidence>
<dbReference type="GO" id="GO:0002224">
    <property type="term" value="P:toll-like receptor signaling pathway"/>
    <property type="evidence" value="ECO:0007669"/>
    <property type="project" value="TreeGrafter"/>
</dbReference>
<accession>A0A7K7P2L6</accession>
<feature type="non-terminal residue" evidence="9">
    <location>
        <position position="1"/>
    </location>
</feature>
<gene>
    <name evidence="9" type="primary">Tlr22</name>
    <name evidence="9" type="ORF">ACRARU_R01840</name>
</gene>
<keyword evidence="8" id="KW-0325">Glycoprotein</keyword>
<evidence type="ECO:0000256" key="8">
    <source>
        <dbReference type="ARBA" id="ARBA00023180"/>
    </source>
</evidence>
<keyword evidence="10" id="KW-1185">Reference proteome</keyword>
<dbReference type="Pfam" id="PF13855">
    <property type="entry name" value="LRR_8"/>
    <property type="match status" value="2"/>
</dbReference>
<keyword evidence="7" id="KW-0472">Membrane</keyword>
<dbReference type="PANTHER" id="PTHR24365:SF17">
    <property type="entry name" value="TOLL-LIKE RECEPTOR 2"/>
    <property type="match status" value="1"/>
</dbReference>
<dbReference type="SMART" id="SM00369">
    <property type="entry name" value="LRR_TYP"/>
    <property type="match status" value="10"/>
</dbReference>
<keyword evidence="5" id="KW-0677">Repeat</keyword>
<dbReference type="InterPro" id="IPR003591">
    <property type="entry name" value="Leu-rich_rpt_typical-subtyp"/>
</dbReference>
<dbReference type="AlphaFoldDB" id="A0A7K7P2L6"/>
<dbReference type="GO" id="GO:0006954">
    <property type="term" value="P:inflammatory response"/>
    <property type="evidence" value="ECO:0007669"/>
    <property type="project" value="TreeGrafter"/>
</dbReference>
<dbReference type="OrthoDB" id="9199772at2759"/>
<dbReference type="InterPro" id="IPR018247">
    <property type="entry name" value="EF_Hand_1_Ca_BS"/>
</dbReference>
<keyword evidence="4" id="KW-0732">Signal</keyword>
<comment type="caution">
    <text evidence="9">The sequence shown here is derived from an EMBL/GenBank/DDBJ whole genome shotgun (WGS) entry which is preliminary data.</text>
</comment>
<dbReference type="GO" id="GO:0038023">
    <property type="term" value="F:signaling receptor activity"/>
    <property type="evidence" value="ECO:0007669"/>
    <property type="project" value="TreeGrafter"/>
</dbReference>
<evidence type="ECO:0000256" key="5">
    <source>
        <dbReference type="ARBA" id="ARBA00022737"/>
    </source>
</evidence>
<dbReference type="PROSITE" id="PS51450">
    <property type="entry name" value="LRR"/>
    <property type="match status" value="5"/>
</dbReference>
<evidence type="ECO:0000256" key="2">
    <source>
        <dbReference type="ARBA" id="ARBA00022614"/>
    </source>
</evidence>